<evidence type="ECO:0000313" key="11">
    <source>
        <dbReference type="Proteomes" id="UP000249524"/>
    </source>
</evidence>
<evidence type="ECO:0000259" key="8">
    <source>
        <dbReference type="Pfam" id="PF02770"/>
    </source>
</evidence>
<reference evidence="10 11" key="1">
    <citation type="submission" date="2018-05" db="EMBL/GenBank/DDBJ databases">
        <authorList>
            <person name="Lanie J.A."/>
            <person name="Ng W.-L."/>
            <person name="Kazmierczak K.M."/>
            <person name="Andrzejewski T.M."/>
            <person name="Davidsen T.M."/>
            <person name="Wayne K.J."/>
            <person name="Tettelin H."/>
            <person name="Glass J.I."/>
            <person name="Rusch D."/>
            <person name="Podicherti R."/>
            <person name="Tsui H.-C.T."/>
            <person name="Winkler M.E."/>
        </authorList>
    </citation>
    <scope>NUCLEOTIDE SEQUENCE [LARGE SCALE GENOMIC DNA]</scope>
    <source>
        <strain evidence="10 11">BUT-10</strain>
    </source>
</reference>
<organism evidence="10 11">
    <name type="scientific">Phenylobacterium kunshanense</name>
    <dbReference type="NCBI Taxonomy" id="1445034"/>
    <lineage>
        <taxon>Bacteria</taxon>
        <taxon>Pseudomonadati</taxon>
        <taxon>Pseudomonadota</taxon>
        <taxon>Alphaproteobacteria</taxon>
        <taxon>Caulobacterales</taxon>
        <taxon>Caulobacteraceae</taxon>
        <taxon>Phenylobacterium</taxon>
    </lineage>
</organism>
<dbReference type="InterPro" id="IPR009100">
    <property type="entry name" value="AcylCoA_DH/oxidase_NM_dom_sf"/>
</dbReference>
<evidence type="ECO:0000256" key="3">
    <source>
        <dbReference type="ARBA" id="ARBA00022630"/>
    </source>
</evidence>
<dbReference type="GO" id="GO:0005886">
    <property type="term" value="C:plasma membrane"/>
    <property type="evidence" value="ECO:0007669"/>
    <property type="project" value="TreeGrafter"/>
</dbReference>
<dbReference type="PANTHER" id="PTHR43292">
    <property type="entry name" value="ACYL-COA DEHYDROGENASE"/>
    <property type="match status" value="1"/>
</dbReference>
<dbReference type="Pfam" id="PF00441">
    <property type="entry name" value="Acyl-CoA_dh_1"/>
    <property type="match status" value="1"/>
</dbReference>
<evidence type="ECO:0000259" key="9">
    <source>
        <dbReference type="Pfam" id="PF02771"/>
    </source>
</evidence>
<keyword evidence="3 6" id="KW-0285">Flavoprotein</keyword>
<dbReference type="InterPro" id="IPR046373">
    <property type="entry name" value="Acyl-CoA_Oxase/DH_mid-dom_sf"/>
</dbReference>
<evidence type="ECO:0000256" key="6">
    <source>
        <dbReference type="RuleBase" id="RU362125"/>
    </source>
</evidence>
<name>A0A328BIE2_9CAUL</name>
<dbReference type="SUPFAM" id="SSF56645">
    <property type="entry name" value="Acyl-CoA dehydrogenase NM domain-like"/>
    <property type="match status" value="1"/>
</dbReference>
<dbReference type="InterPro" id="IPR009075">
    <property type="entry name" value="AcylCo_DH/oxidase_C"/>
</dbReference>
<keyword evidence="4 6" id="KW-0274">FAD</keyword>
<dbReference type="Gene3D" id="2.40.110.10">
    <property type="entry name" value="Butyryl-CoA Dehydrogenase, subunit A, domain 2"/>
    <property type="match status" value="1"/>
</dbReference>
<dbReference type="OrthoDB" id="9780544at2"/>
<evidence type="ECO:0000259" key="7">
    <source>
        <dbReference type="Pfam" id="PF00441"/>
    </source>
</evidence>
<dbReference type="InterPro" id="IPR036250">
    <property type="entry name" value="AcylCo_DH-like_C"/>
</dbReference>
<comment type="cofactor">
    <cofactor evidence="1 6">
        <name>FAD</name>
        <dbReference type="ChEBI" id="CHEBI:57692"/>
    </cofactor>
</comment>
<dbReference type="FunFam" id="2.40.110.10:FF:000011">
    <property type="entry name" value="Acyl-CoA dehydrogenase FadE34"/>
    <property type="match status" value="1"/>
</dbReference>
<evidence type="ECO:0000256" key="2">
    <source>
        <dbReference type="ARBA" id="ARBA00009347"/>
    </source>
</evidence>
<dbReference type="InterPro" id="IPR006091">
    <property type="entry name" value="Acyl-CoA_Oxase/DH_mid-dom"/>
</dbReference>
<dbReference type="PANTHER" id="PTHR43292:SF3">
    <property type="entry name" value="ACYL-COA DEHYDROGENASE FADE29"/>
    <property type="match status" value="1"/>
</dbReference>
<evidence type="ECO:0000256" key="4">
    <source>
        <dbReference type="ARBA" id="ARBA00022827"/>
    </source>
</evidence>
<keyword evidence="5 6" id="KW-0560">Oxidoreductase</keyword>
<accession>A0A328BIE2</accession>
<dbReference type="RefSeq" id="WP_111275734.1">
    <property type="nucleotide sequence ID" value="NZ_QFYS01000003.1"/>
</dbReference>
<comment type="similarity">
    <text evidence="2 6">Belongs to the acyl-CoA dehydrogenase family.</text>
</comment>
<sequence>MNLDFTPEENAFREEVRAFIRDNYPAELRKAQDEGRPLTKTEYLLWHKVLAKKGWVAPGWPKELGGTGWTPTQKYIWSEETAKADCLPTLPFGLSMLAPVLYTFGTDEQKQKFLPGIYNGDVWWCQGYSEPGAGSDLASLKTRAERVKGDDGKEYYIVNGQKTWTTLGQHADWGFFLVRTDPDAKPQSGISFLLIDMKTPGITVRPIITLEGGHEVNDVFLDNVKVPVENRIFHENQGWTCAKALLAHERTGIAGVARSKRNLEKLRTIANTERSDTGSALLADAFFRRKVAELEIDLTALEFTELRTLAGESSGKGPGPESSILKIKGTEIQQRLQELALEAVGHYGAPFLRDIAASNETVGPDYADGSAGEMFNGRKTSIYGGSNEIQRNIISKMVLGL</sequence>
<dbReference type="Pfam" id="PF02770">
    <property type="entry name" value="Acyl-CoA_dh_M"/>
    <property type="match status" value="1"/>
</dbReference>
<gene>
    <name evidence="10" type="ORF">DJ019_09280</name>
</gene>
<dbReference type="AlphaFoldDB" id="A0A328BIE2"/>
<protein>
    <submittedName>
        <fullName evidence="10">Pimeloyl-CoA dehydrogenase large subunit</fullName>
    </submittedName>
</protein>
<dbReference type="SUPFAM" id="SSF47203">
    <property type="entry name" value="Acyl-CoA dehydrogenase C-terminal domain-like"/>
    <property type="match status" value="1"/>
</dbReference>
<dbReference type="GO" id="GO:0050660">
    <property type="term" value="F:flavin adenine dinucleotide binding"/>
    <property type="evidence" value="ECO:0007669"/>
    <property type="project" value="InterPro"/>
</dbReference>
<dbReference type="Gene3D" id="1.20.140.10">
    <property type="entry name" value="Butyryl-CoA Dehydrogenase, subunit A, domain 3"/>
    <property type="match status" value="1"/>
</dbReference>
<evidence type="ECO:0000256" key="1">
    <source>
        <dbReference type="ARBA" id="ARBA00001974"/>
    </source>
</evidence>
<dbReference type="GO" id="GO:0016627">
    <property type="term" value="F:oxidoreductase activity, acting on the CH-CH group of donors"/>
    <property type="evidence" value="ECO:0007669"/>
    <property type="project" value="InterPro"/>
</dbReference>
<feature type="domain" description="Acyl-CoA dehydrogenase/oxidase C-terminal" evidence="7">
    <location>
        <begin position="236"/>
        <end position="398"/>
    </location>
</feature>
<dbReference type="Gene3D" id="1.10.540.10">
    <property type="entry name" value="Acyl-CoA dehydrogenase/oxidase, N-terminal domain"/>
    <property type="match status" value="1"/>
</dbReference>
<evidence type="ECO:0000256" key="5">
    <source>
        <dbReference type="ARBA" id="ARBA00023002"/>
    </source>
</evidence>
<feature type="domain" description="Acyl-CoA dehydrogenase/oxidase N-terminal" evidence="9">
    <location>
        <begin position="6"/>
        <end position="121"/>
    </location>
</feature>
<dbReference type="InterPro" id="IPR037069">
    <property type="entry name" value="AcylCoA_DH/ox_N_sf"/>
</dbReference>
<dbReference type="Pfam" id="PF02771">
    <property type="entry name" value="Acyl-CoA_dh_N"/>
    <property type="match status" value="1"/>
</dbReference>
<proteinExistence type="inferred from homology"/>
<feature type="domain" description="Acyl-CoA oxidase/dehydrogenase middle" evidence="8">
    <location>
        <begin position="125"/>
        <end position="223"/>
    </location>
</feature>
<comment type="caution">
    <text evidence="10">The sequence shown here is derived from an EMBL/GenBank/DDBJ whole genome shotgun (WGS) entry which is preliminary data.</text>
</comment>
<dbReference type="EMBL" id="QFYS01000003">
    <property type="protein sequence ID" value="RAK66425.1"/>
    <property type="molecule type" value="Genomic_DNA"/>
</dbReference>
<evidence type="ECO:0000313" key="10">
    <source>
        <dbReference type="EMBL" id="RAK66425.1"/>
    </source>
</evidence>
<dbReference type="InterPro" id="IPR013786">
    <property type="entry name" value="AcylCoA_DH/ox_N"/>
</dbReference>
<keyword evidence="11" id="KW-1185">Reference proteome</keyword>
<dbReference type="InterPro" id="IPR052161">
    <property type="entry name" value="Mycobact_Acyl-CoA_DH"/>
</dbReference>
<dbReference type="Proteomes" id="UP000249524">
    <property type="component" value="Unassembled WGS sequence"/>
</dbReference>